<keyword evidence="1" id="KW-0614">Plasmid</keyword>
<reference evidence="1 2" key="1">
    <citation type="submission" date="2022-09" db="EMBL/GenBank/DDBJ databases">
        <title>complete genome sequences of Clostridium tetani str. KHSU-234311-028 isolated from soil.</title>
        <authorList>
            <person name="Sekizuka T."/>
            <person name="Shitada C."/>
            <person name="Takahashi M."/>
            <person name="Kuroda M."/>
        </authorList>
    </citation>
    <scope>NUCLEOTIDE SEQUENCE [LARGE SCALE GENOMIC DNA]</scope>
    <source>
        <strain evidence="1 2">KHSU-234311-028</strain>
        <plasmid evidence="1 2">pKHSU-234311-028-2</plasmid>
    </source>
</reference>
<organism evidence="1 2">
    <name type="scientific">Clostridium tetani</name>
    <dbReference type="NCBI Taxonomy" id="1513"/>
    <lineage>
        <taxon>Bacteria</taxon>
        <taxon>Bacillati</taxon>
        <taxon>Bacillota</taxon>
        <taxon>Clostridia</taxon>
        <taxon>Eubacteriales</taxon>
        <taxon>Clostridiaceae</taxon>
        <taxon>Clostridium</taxon>
    </lineage>
</organism>
<accession>A0ABC8EFS4</accession>
<dbReference type="Proteomes" id="UP001321763">
    <property type="component" value="Plasmid pKHSU-234311-028-2"/>
</dbReference>
<sequence length="87" mass="9965">MEIECLTIEEGSKLIIYINGHKHSEAEAMEDIKIYPNSITMLDGMLLCTDGNKPVIKKEKSIYEVYCWYQDCFYINDGKAYESASNA</sequence>
<gene>
    <name evidence="1" type="ORF">K234311028_p20110</name>
</gene>
<dbReference type="AlphaFoldDB" id="A0ABC8EFS4"/>
<name>A0ABC8EFS4_CLOTA</name>
<dbReference type="EMBL" id="AP026820">
    <property type="protein sequence ID" value="BDR82528.1"/>
    <property type="molecule type" value="Genomic_DNA"/>
</dbReference>
<evidence type="ECO:0000313" key="2">
    <source>
        <dbReference type="Proteomes" id="UP001321763"/>
    </source>
</evidence>
<geneLocation type="plasmid" evidence="1 2">
    <name>pKHSU-234311-028-2</name>
</geneLocation>
<dbReference type="RefSeq" id="WP_317725119.1">
    <property type="nucleotide sequence ID" value="NZ_AP026820.1"/>
</dbReference>
<protein>
    <submittedName>
        <fullName evidence="1">Uncharacterized protein</fullName>
    </submittedName>
</protein>
<proteinExistence type="predicted"/>
<evidence type="ECO:0000313" key="1">
    <source>
        <dbReference type="EMBL" id="BDR82528.1"/>
    </source>
</evidence>